<protein>
    <submittedName>
        <fullName evidence="1">Uncharacterized protein</fullName>
    </submittedName>
</protein>
<evidence type="ECO:0000313" key="2">
    <source>
        <dbReference type="Proteomes" id="UP000262004"/>
    </source>
</evidence>
<dbReference type="RefSeq" id="WP_119336211.1">
    <property type="nucleotide sequence ID" value="NZ_AP018559.1"/>
</dbReference>
<keyword evidence="1" id="KW-0614">Plasmid</keyword>
<evidence type="ECO:0000313" key="1">
    <source>
        <dbReference type="EMBL" id="BBD78372.1"/>
    </source>
</evidence>
<dbReference type="EMBL" id="AP018559">
    <property type="protein sequence ID" value="BBD78372.1"/>
    <property type="molecule type" value="Genomic_DNA"/>
</dbReference>
<organism evidence="1 2">
    <name type="scientific">Hydrogenophilus thermoluteolus</name>
    <name type="common">Pseudomonas hydrogenothermophila</name>
    <dbReference type="NCBI Taxonomy" id="297"/>
    <lineage>
        <taxon>Bacteria</taxon>
        <taxon>Pseudomonadati</taxon>
        <taxon>Pseudomonadota</taxon>
        <taxon>Hydrogenophilia</taxon>
        <taxon>Hydrogenophilales</taxon>
        <taxon>Hydrogenophilaceae</taxon>
        <taxon>Hydrogenophilus</taxon>
    </lineage>
</organism>
<accession>A0A2Z6E1J4</accession>
<sequence length="68" mass="8034">MLAERIESWTKEWWEQGLQQGEEKGFYLGELQTLQRQLTRRFGPLPQAVQVRLSTASREEIERCRAIA</sequence>
<dbReference type="AlphaFoldDB" id="A0A2Z6E1J4"/>
<geneLocation type="plasmid" evidence="2">
    <name>pth1 dna</name>
</geneLocation>
<dbReference type="OrthoDB" id="932587at2"/>
<keyword evidence="2" id="KW-1185">Reference proteome</keyword>
<reference evidence="1 2" key="1">
    <citation type="submission" date="2018-04" db="EMBL/GenBank/DDBJ databases">
        <title>Complete genome sequence of Hydrogenophilus thermoluteolus TH-1.</title>
        <authorList>
            <person name="Arai H."/>
        </authorList>
    </citation>
    <scope>NUCLEOTIDE SEQUENCE [LARGE SCALE GENOMIC DNA]</scope>
    <source>
        <strain evidence="1 2">TH-1</strain>
        <plasmid evidence="2">pth1 dna</plasmid>
    </source>
</reference>
<name>A0A2Z6E1J4_HYDTE</name>
<gene>
    <name evidence="1" type="ORF">HPTL_P027</name>
</gene>
<dbReference type="KEGG" id="htl:HPTL_P027"/>
<proteinExistence type="predicted"/>
<dbReference type="Proteomes" id="UP000262004">
    <property type="component" value="Plasmid pTH1"/>
</dbReference>